<dbReference type="InterPro" id="IPR009003">
    <property type="entry name" value="Peptidase_S1_PA"/>
</dbReference>
<feature type="region of interest" description="Disordered" evidence="2">
    <location>
        <begin position="1"/>
        <end position="34"/>
    </location>
</feature>
<feature type="domain" description="PDZ" evidence="3">
    <location>
        <begin position="944"/>
        <end position="1026"/>
    </location>
</feature>
<dbReference type="InterPro" id="IPR036034">
    <property type="entry name" value="PDZ_sf"/>
</dbReference>
<evidence type="ECO:0000259" key="3">
    <source>
        <dbReference type="SMART" id="SM00228"/>
    </source>
</evidence>
<dbReference type="GO" id="GO:0006508">
    <property type="term" value="P:proteolysis"/>
    <property type="evidence" value="ECO:0007669"/>
    <property type="project" value="InterPro"/>
</dbReference>
<dbReference type="SMART" id="SM00228">
    <property type="entry name" value="PDZ"/>
    <property type="match status" value="3"/>
</dbReference>
<dbReference type="InterPro" id="IPR001940">
    <property type="entry name" value="Peptidase_S1C"/>
</dbReference>
<dbReference type="AlphaFoldDB" id="A0A1X2IFN8"/>
<dbReference type="PRINTS" id="PR00834">
    <property type="entry name" value="PROTEASES2C"/>
</dbReference>
<dbReference type="EMBL" id="MCGE01000012">
    <property type="protein sequence ID" value="ORZ15704.1"/>
    <property type="molecule type" value="Genomic_DNA"/>
</dbReference>
<sequence>MSETANVTNRDALYHSSSSSPSSLKLDHPNENPPSWMNMKQAMVLKQQQHLPLPSSLLAPKQQTNHSAHIKAHPPIATDTWENTLEKCIKSIVSIKATRVRCLDTEIPGVFSATGFVVDSKRGIILSNRHVVSISPIVAQAVLCNYEEIELKPIYRDPIHDFGFLQYDPAKVRFLDINPIELYPDGARVGQEIRVVGNDAGEKLSILSGTLARLDREAPDYGIGEYNDFNTFYLQAASSTSAGSSGSPVLDLHGRAIALNAGGASRASSSYYLPLNRVQRALKCIQQQQNQVISRGTLQTEFVYRSYDELLQLGLAKYIERRLRSLHNDDGDAYSSVDSNGGHNLNQVSQGLLVVKSLLPGGPASAYLEPGDILLTGNGSIISTFIELEDLLDTHVEQSISLVVSRAGEIKECTMMVQDLHGITPHRYVEFGGGVMHDLSYQMAHSYGLSLNDPGVYVAAAGYIMGTAHALRRSVIQSVNNQRVRHLDDLMEILQQIPHGTRVPIRFYSLSRAMKDRVMLLHVDRRWHRFCLAVRNDGTGLWDYQYFGPAPSKRQENTASLPPTQSLATLNVSSTTPDVTQELQGIAQEQPPFKALTCPLQRLSKALVSVDCYPPFVIDGIRDSHSFGSGLVISLDPPLVISDRDTIPTALCDISLTFGNSVTTSARVEFLHPFYNFAILSFDPLPIVSSGLEVHAAKLSDSNLERNDKVNYVGLGGDSSTITKKTYIAAIRAVRTKEGTPARWRAVNVQALKTNEHLGGQGGVLADDDGRVQAYWMSFSTEDEEKEVMTIMGGLPTKLWRPTVMKMIQYCIDKDMHKNNIDALGLVTRPTVRGLDAEFWTMQLVHARLLNLPEKWLDVFGASGHPHVLYLLGFTNPSSPCAHVLKAGDLVLSINGNIMTTVTDLNQYDQEEILSMVIFREGQEMTLSVPTTLYDGQETTRVIGWQGLFVQEAYQAAKEQMRAEVPEGVYVSCCLFGSPAQVSMKVGVWITEIDRTAVPTMDAFLAAVTRGKATTAPLPTSPLSAPTSSLDSNASADQKRPNNNTTHWLLSQPTCSEAEMTNMDQSTHVRVKYITSNNVAHVSMLRLDHHYWPTWQIQKDDTNPLGWNHESFSTL</sequence>
<gene>
    <name evidence="4" type="ORF">BCR42DRAFT_41656</name>
</gene>
<evidence type="ECO:0000313" key="4">
    <source>
        <dbReference type="EMBL" id="ORZ15704.1"/>
    </source>
</evidence>
<dbReference type="CDD" id="cd06719">
    <property type="entry name" value="PDZ2-4_Nma111p-like"/>
    <property type="match status" value="1"/>
</dbReference>
<dbReference type="Pfam" id="PF12812">
    <property type="entry name" value="PDZ_1"/>
    <property type="match status" value="1"/>
</dbReference>
<evidence type="ECO:0000256" key="1">
    <source>
        <dbReference type="ARBA" id="ARBA00010541"/>
    </source>
</evidence>
<comment type="similarity">
    <text evidence="1">Belongs to the peptidase S1C family.</text>
</comment>
<proteinExistence type="inferred from homology"/>
<dbReference type="SUPFAM" id="SSF50156">
    <property type="entry name" value="PDZ domain-like"/>
    <property type="match status" value="3"/>
</dbReference>
<organism evidence="4 5">
    <name type="scientific">Absidia repens</name>
    <dbReference type="NCBI Taxonomy" id="90262"/>
    <lineage>
        <taxon>Eukaryota</taxon>
        <taxon>Fungi</taxon>
        <taxon>Fungi incertae sedis</taxon>
        <taxon>Mucoromycota</taxon>
        <taxon>Mucoromycotina</taxon>
        <taxon>Mucoromycetes</taxon>
        <taxon>Mucorales</taxon>
        <taxon>Cunninghamellaceae</taxon>
        <taxon>Absidia</taxon>
    </lineage>
</organism>
<dbReference type="OrthoDB" id="4217619at2759"/>
<evidence type="ECO:0000313" key="5">
    <source>
        <dbReference type="Proteomes" id="UP000193560"/>
    </source>
</evidence>
<feature type="compositionally biased region" description="Polar residues" evidence="2">
    <location>
        <begin position="1031"/>
        <end position="1047"/>
    </location>
</feature>
<feature type="domain" description="PDZ" evidence="3">
    <location>
        <begin position="858"/>
        <end position="922"/>
    </location>
</feature>
<evidence type="ECO:0000256" key="2">
    <source>
        <dbReference type="SAM" id="MobiDB-lite"/>
    </source>
</evidence>
<feature type="compositionally biased region" description="Low complexity" evidence="2">
    <location>
        <begin position="1015"/>
        <end position="1030"/>
    </location>
</feature>
<dbReference type="PANTHER" id="PTHR46366">
    <property type="entry name" value="PRO-APOPTOTIC SERINE PROTEASE NMA111"/>
    <property type="match status" value="1"/>
</dbReference>
<feature type="domain" description="PDZ" evidence="3">
    <location>
        <begin position="339"/>
        <end position="408"/>
    </location>
</feature>
<dbReference type="STRING" id="90262.A0A1X2IFN8"/>
<dbReference type="Pfam" id="PF13365">
    <property type="entry name" value="Trypsin_2"/>
    <property type="match status" value="1"/>
</dbReference>
<dbReference type="Proteomes" id="UP000193560">
    <property type="component" value="Unassembled WGS sequence"/>
</dbReference>
<dbReference type="InterPro" id="IPR001478">
    <property type="entry name" value="PDZ"/>
</dbReference>
<feature type="region of interest" description="Disordered" evidence="2">
    <location>
        <begin position="1015"/>
        <end position="1047"/>
    </location>
</feature>
<accession>A0A1X2IFN8</accession>
<dbReference type="SUPFAM" id="SSF50494">
    <property type="entry name" value="Trypsin-like serine proteases"/>
    <property type="match status" value="2"/>
</dbReference>
<comment type="caution">
    <text evidence="4">The sequence shown here is derived from an EMBL/GenBank/DDBJ whole genome shotgun (WGS) entry which is preliminary data.</text>
</comment>
<dbReference type="Gene3D" id="2.30.42.10">
    <property type="match status" value="3"/>
</dbReference>
<keyword evidence="5" id="KW-1185">Reference proteome</keyword>
<dbReference type="InterPro" id="IPR025926">
    <property type="entry name" value="PDZ-like_dom"/>
</dbReference>
<dbReference type="PANTHER" id="PTHR46366:SF1">
    <property type="entry name" value="PDZ DOMAIN-CONTAINING PROTEIN C1685.05"/>
    <property type="match status" value="1"/>
</dbReference>
<dbReference type="Gene3D" id="2.40.10.120">
    <property type="match status" value="1"/>
</dbReference>
<reference evidence="4 5" key="1">
    <citation type="submission" date="2016-07" db="EMBL/GenBank/DDBJ databases">
        <title>Pervasive Adenine N6-methylation of Active Genes in Fungi.</title>
        <authorList>
            <consortium name="DOE Joint Genome Institute"/>
            <person name="Mondo S.J."/>
            <person name="Dannebaum R.O."/>
            <person name="Kuo R.C."/>
            <person name="Labutti K."/>
            <person name="Haridas S."/>
            <person name="Kuo A."/>
            <person name="Salamov A."/>
            <person name="Ahrendt S.R."/>
            <person name="Lipzen A."/>
            <person name="Sullivan W."/>
            <person name="Andreopoulos W.B."/>
            <person name="Clum A."/>
            <person name="Lindquist E."/>
            <person name="Daum C."/>
            <person name="Ramamoorthy G.K."/>
            <person name="Gryganskyi A."/>
            <person name="Culley D."/>
            <person name="Magnuson J.K."/>
            <person name="James T.Y."/>
            <person name="O'Malley M.A."/>
            <person name="Stajich J.E."/>
            <person name="Spatafora J.W."/>
            <person name="Visel A."/>
            <person name="Grigoriev I.V."/>
        </authorList>
    </citation>
    <scope>NUCLEOTIDE SEQUENCE [LARGE SCALE GENOMIC DNA]</scope>
    <source>
        <strain evidence="4 5">NRRL 1336</strain>
    </source>
</reference>
<name>A0A1X2IFN8_9FUNG</name>
<protein>
    <recommendedName>
        <fullName evidence="3">PDZ domain-containing protein</fullName>
    </recommendedName>
</protein>
<dbReference type="GO" id="GO:0004252">
    <property type="term" value="F:serine-type endopeptidase activity"/>
    <property type="evidence" value="ECO:0007669"/>
    <property type="project" value="InterPro"/>
</dbReference>